<dbReference type="HOGENOM" id="CLU_3080218_0_0_0"/>
<evidence type="ECO:0000313" key="3">
    <source>
        <dbReference type="Proteomes" id="UP000005392"/>
    </source>
</evidence>
<reference evidence="2 3" key="1">
    <citation type="submission" date="2011-05" db="EMBL/GenBank/DDBJ databases">
        <authorList>
            <person name="Muzny D."/>
            <person name="Qin X."/>
            <person name="Deng J."/>
            <person name="Jiang H."/>
            <person name="Liu Y."/>
            <person name="Qu J."/>
            <person name="Song X.-Z."/>
            <person name="Zhang L."/>
            <person name="Thornton R."/>
            <person name="Coyle M."/>
            <person name="Francisco L."/>
            <person name="Jackson L."/>
            <person name="Javaid M."/>
            <person name="Korchina V."/>
            <person name="Kovar C."/>
            <person name="Mata R."/>
            <person name="Mathew T."/>
            <person name="Ngo R."/>
            <person name="Nguyen L."/>
            <person name="Nguyen N."/>
            <person name="Okwuonu G."/>
            <person name="Ongeri F."/>
            <person name="Pham C."/>
            <person name="Simmons D."/>
            <person name="Wilczek-Boney K."/>
            <person name="Hale W."/>
            <person name="Jakkamsetti A."/>
            <person name="Pham P."/>
            <person name="Ruth R."/>
            <person name="San Lucas F."/>
            <person name="Warren J."/>
            <person name="Zhang J."/>
            <person name="Zhao Z."/>
            <person name="Zhou C."/>
            <person name="Zhu D."/>
            <person name="Lee S."/>
            <person name="Bess C."/>
            <person name="Blankenburg K."/>
            <person name="Forbes L."/>
            <person name="Fu Q."/>
            <person name="Gubbala S."/>
            <person name="Hirani K."/>
            <person name="Jayaseelan J.C."/>
            <person name="Lara F."/>
            <person name="Munidasa M."/>
            <person name="Palculict T."/>
            <person name="Patil S."/>
            <person name="Pu L.-L."/>
            <person name="Saada N."/>
            <person name="Tang L."/>
            <person name="Weissenberger G."/>
            <person name="Zhu Y."/>
            <person name="Hemphill L."/>
            <person name="Shang Y."/>
            <person name="Youmans B."/>
            <person name="Ayvaz T."/>
            <person name="Ross M."/>
            <person name="Santibanez J."/>
            <person name="Aqrawi P."/>
            <person name="Gross S."/>
            <person name="Joshi V."/>
            <person name="Fowler G."/>
            <person name="Nazareth L."/>
            <person name="Reid J."/>
            <person name="Worley K."/>
            <person name="Petrosino J."/>
            <person name="Highlander S."/>
            <person name="Gibbs R."/>
        </authorList>
    </citation>
    <scope>NUCLEOTIDE SEQUENCE [LARGE SCALE GENOMIC DNA]</scope>
    <source>
        <strain evidence="2 3">ATCC 51191</strain>
    </source>
</reference>
<keyword evidence="1" id="KW-1133">Transmembrane helix</keyword>
<name>F9EQ84_9FUSO</name>
<gene>
    <name evidence="2" type="ORF">HMPREF9094_2089</name>
</gene>
<sequence length="59" mass="6792">MSETILEAINELVHLELLTDSEFAANVNFLSLRNLPSNELFFITLFVIILIIFKIKILN</sequence>
<evidence type="ECO:0000313" key="2">
    <source>
        <dbReference type="EMBL" id="EGQ78888.1"/>
    </source>
</evidence>
<proteinExistence type="predicted"/>
<accession>F9EQ84</accession>
<evidence type="ECO:0000256" key="1">
    <source>
        <dbReference type="SAM" id="Phobius"/>
    </source>
</evidence>
<comment type="caution">
    <text evidence="2">The sequence shown here is derived from an EMBL/GenBank/DDBJ whole genome shotgun (WGS) entry which is preliminary data.</text>
</comment>
<dbReference type="EMBL" id="AFQD01000378">
    <property type="protein sequence ID" value="EGQ78888.1"/>
    <property type="molecule type" value="Genomic_DNA"/>
</dbReference>
<organism evidence="2 3">
    <name type="scientific">Fusobacterium animalis ATCC 51191</name>
    <dbReference type="NCBI Taxonomy" id="997347"/>
    <lineage>
        <taxon>Bacteria</taxon>
        <taxon>Fusobacteriati</taxon>
        <taxon>Fusobacteriota</taxon>
        <taxon>Fusobacteriia</taxon>
        <taxon>Fusobacteriales</taxon>
        <taxon>Fusobacteriaceae</taxon>
        <taxon>Fusobacterium</taxon>
    </lineage>
</organism>
<keyword evidence="1" id="KW-0812">Transmembrane</keyword>
<keyword evidence="3" id="KW-1185">Reference proteome</keyword>
<dbReference type="AlphaFoldDB" id="F9EQ84"/>
<feature type="transmembrane region" description="Helical" evidence="1">
    <location>
        <begin position="40"/>
        <end position="58"/>
    </location>
</feature>
<dbReference type="Proteomes" id="UP000005392">
    <property type="component" value="Unassembled WGS sequence"/>
</dbReference>
<protein>
    <submittedName>
        <fullName evidence="2">Uncharacterized protein</fullName>
    </submittedName>
</protein>
<keyword evidence="1" id="KW-0472">Membrane</keyword>